<protein>
    <submittedName>
        <fullName evidence="4">Tyrosine-type recombinase/integrase</fullName>
    </submittedName>
</protein>
<evidence type="ECO:0000313" key="5">
    <source>
        <dbReference type="Proteomes" id="UP000563426"/>
    </source>
</evidence>
<dbReference type="EMBL" id="JABFJV010000012">
    <property type="protein sequence ID" value="NOK32386.1"/>
    <property type="molecule type" value="Genomic_DNA"/>
</dbReference>
<evidence type="ECO:0000256" key="2">
    <source>
        <dbReference type="SAM" id="MobiDB-lite"/>
    </source>
</evidence>
<dbReference type="Pfam" id="PF00589">
    <property type="entry name" value="Phage_integrase"/>
    <property type="match status" value="1"/>
</dbReference>
<dbReference type="GO" id="GO:0015074">
    <property type="term" value="P:DNA integration"/>
    <property type="evidence" value="ECO:0007669"/>
    <property type="project" value="InterPro"/>
</dbReference>
<dbReference type="PANTHER" id="PTHR30349">
    <property type="entry name" value="PHAGE INTEGRASE-RELATED"/>
    <property type="match status" value="1"/>
</dbReference>
<dbReference type="PANTHER" id="PTHR30349:SF64">
    <property type="entry name" value="PROPHAGE INTEGRASE INTD-RELATED"/>
    <property type="match status" value="1"/>
</dbReference>
<proteinExistence type="predicted"/>
<dbReference type="InterPro" id="IPR002104">
    <property type="entry name" value="Integrase_catalytic"/>
</dbReference>
<gene>
    <name evidence="4" type="ORF">HMI49_04120</name>
</gene>
<evidence type="ECO:0000313" key="4">
    <source>
        <dbReference type="EMBL" id="NOK32386.1"/>
    </source>
</evidence>
<dbReference type="SUPFAM" id="SSF56349">
    <property type="entry name" value="DNA breaking-rejoining enzymes"/>
    <property type="match status" value="2"/>
</dbReference>
<dbReference type="InterPro" id="IPR013762">
    <property type="entry name" value="Integrase-like_cat_sf"/>
</dbReference>
<dbReference type="Proteomes" id="UP000563426">
    <property type="component" value="Unassembled WGS sequence"/>
</dbReference>
<evidence type="ECO:0000259" key="3">
    <source>
        <dbReference type="PROSITE" id="PS51898"/>
    </source>
</evidence>
<dbReference type="InterPro" id="IPR050090">
    <property type="entry name" value="Tyrosine_recombinase_XerCD"/>
</dbReference>
<keyword evidence="5" id="KW-1185">Reference proteome</keyword>
<dbReference type="AlphaFoldDB" id="A0A7Y4KEU7"/>
<feature type="domain" description="Tyr recombinase" evidence="3">
    <location>
        <begin position="101"/>
        <end position="313"/>
    </location>
</feature>
<comment type="caution">
    <text evidence="4">The sequence shown here is derived from an EMBL/GenBank/DDBJ whole genome shotgun (WGS) entry which is preliminary data.</text>
</comment>
<reference evidence="4 5" key="1">
    <citation type="submission" date="2020-05" db="EMBL/GenBank/DDBJ databases">
        <authorList>
            <person name="Whitworth D."/>
        </authorList>
    </citation>
    <scope>NUCLEOTIDE SEQUENCE [LARGE SCALE GENOMIC DNA]</scope>
    <source>
        <strain evidence="4 5">AB043B</strain>
    </source>
</reference>
<dbReference type="GO" id="GO:0006310">
    <property type="term" value="P:DNA recombination"/>
    <property type="evidence" value="ECO:0007669"/>
    <property type="project" value="UniProtKB-KW"/>
</dbReference>
<organism evidence="4 5">
    <name type="scientific">Corallococcus exercitus</name>
    <dbReference type="NCBI Taxonomy" id="2316736"/>
    <lineage>
        <taxon>Bacteria</taxon>
        <taxon>Pseudomonadati</taxon>
        <taxon>Myxococcota</taxon>
        <taxon>Myxococcia</taxon>
        <taxon>Myxococcales</taxon>
        <taxon>Cystobacterineae</taxon>
        <taxon>Myxococcaceae</taxon>
        <taxon>Corallococcus</taxon>
    </lineage>
</organism>
<keyword evidence="1" id="KW-0233">DNA recombination</keyword>
<feature type="compositionally biased region" description="Gly residues" evidence="2">
    <location>
        <begin position="328"/>
        <end position="341"/>
    </location>
</feature>
<accession>A0A7Y4KEU7</accession>
<feature type="region of interest" description="Disordered" evidence="2">
    <location>
        <begin position="328"/>
        <end position="379"/>
    </location>
</feature>
<dbReference type="PROSITE" id="PS51898">
    <property type="entry name" value="TYR_RECOMBINASE"/>
    <property type="match status" value="1"/>
</dbReference>
<name>A0A7Y4KEU7_9BACT</name>
<dbReference type="GO" id="GO:0003677">
    <property type="term" value="F:DNA binding"/>
    <property type="evidence" value="ECO:0007669"/>
    <property type="project" value="InterPro"/>
</dbReference>
<dbReference type="InterPro" id="IPR011010">
    <property type="entry name" value="DNA_brk_join_enz"/>
</dbReference>
<dbReference type="Gene3D" id="1.10.443.10">
    <property type="entry name" value="Intergrase catalytic core"/>
    <property type="match status" value="1"/>
</dbReference>
<sequence length="423" mass="46543">MTVAEGIALRLSSLPPEYRTKKRQRELLSHIEKVLGKKRLKEVLPLDVLKLLADLAHLSPQTREHVRMAGQGLFTFLTETAKAFTGDNPFKEAGEVDVPQREPGFFTPEQFARLIQVMKPHLAAAALFSVLTGTRKAEVRKALKADTYLAERYVLIRGPKNNKDRRVPIPDVLVPLLEQQLKTPGKYLFCRQNGKQYTANWRAHDVIARACVRAGLVEGTRPYCFRKACGWKGDTMSAPEVDLVCPRCGRKARWKELPLPLRFKELRSTYATLGYASTGDIHFVQKVLGHSDPKLTQARYARALPEHLRRGANAVGAILVPAAKLGSPVGGNPGAEGGSGGKAENPPEGSNLNESEGLAMASKAEEARDSSGGGFLNRRPQVRFLSGSSPCFRTKRKQGVFLSGGVQAGSLDWVPVWYRVCPS</sequence>
<evidence type="ECO:0000256" key="1">
    <source>
        <dbReference type="ARBA" id="ARBA00023172"/>
    </source>
</evidence>